<feature type="transmembrane region" description="Helical" evidence="2">
    <location>
        <begin position="65"/>
        <end position="86"/>
    </location>
</feature>
<feature type="transmembrane region" description="Helical" evidence="2">
    <location>
        <begin position="131"/>
        <end position="154"/>
    </location>
</feature>
<evidence type="ECO:0000256" key="2">
    <source>
        <dbReference type="SAM" id="Phobius"/>
    </source>
</evidence>
<reference evidence="4 5" key="1">
    <citation type="journal article" date="2020" name="ISME J.">
        <title>Uncovering the hidden diversity of litter-decomposition mechanisms in mushroom-forming fungi.</title>
        <authorList>
            <person name="Floudas D."/>
            <person name="Bentzer J."/>
            <person name="Ahren D."/>
            <person name="Johansson T."/>
            <person name="Persson P."/>
            <person name="Tunlid A."/>
        </authorList>
    </citation>
    <scope>NUCLEOTIDE SEQUENCE [LARGE SCALE GENOMIC DNA]</scope>
    <source>
        <strain evidence="4 5">CBS 175.51</strain>
    </source>
</reference>
<comment type="caution">
    <text evidence="4">The sequence shown here is derived from an EMBL/GenBank/DDBJ whole genome shotgun (WGS) entry which is preliminary data.</text>
</comment>
<sequence>MASSSAAALAAQKAAIAAIIKGYKATQYVNYLGVAGHALIVADFLHTFPNEVRLMWPTPLSIPKALFFSLRYYILVHHVLAILYGLPTGLSPETCRIAFLRIGISSILVVTASEAILFIRVYAFSGRNKKILVYLILQFIAIHATAFALLTRFLKTVNFVKLPIPNLVCMPASAKSTMLGGVFALLLGSVVIVMFIMMYIAFRKHRNFNSALLTVFYRDGIFYFICLSALASANILVNLAAPEGGLKFLFVQTEIDIHVILSTRMLLHLRGWAERDRRAGKNVDTNTMAGALEYSTAYHGHAHGTRDRAPSPMQFQAREVAAPLRSHVSATSTTKSGSGTGGSFWTDTELGTIKSSWRDV</sequence>
<feature type="domain" description="DUF6533" evidence="3">
    <location>
        <begin position="31"/>
        <end position="75"/>
    </location>
</feature>
<keyword evidence="2" id="KW-1133">Transmembrane helix</keyword>
<feature type="transmembrane region" description="Helical" evidence="2">
    <location>
        <begin position="98"/>
        <end position="119"/>
    </location>
</feature>
<dbReference type="InterPro" id="IPR045340">
    <property type="entry name" value="DUF6533"/>
</dbReference>
<evidence type="ECO:0000313" key="5">
    <source>
        <dbReference type="Proteomes" id="UP000541558"/>
    </source>
</evidence>
<dbReference type="Pfam" id="PF20151">
    <property type="entry name" value="DUF6533"/>
    <property type="match status" value="1"/>
</dbReference>
<dbReference type="EMBL" id="JAACJK010000070">
    <property type="protein sequence ID" value="KAF5334408.1"/>
    <property type="molecule type" value="Genomic_DNA"/>
</dbReference>
<evidence type="ECO:0000259" key="3">
    <source>
        <dbReference type="Pfam" id="PF20151"/>
    </source>
</evidence>
<keyword evidence="2" id="KW-0812">Transmembrane</keyword>
<feature type="transmembrane region" description="Helical" evidence="2">
    <location>
        <begin position="221"/>
        <end position="241"/>
    </location>
</feature>
<evidence type="ECO:0000256" key="1">
    <source>
        <dbReference type="SAM" id="MobiDB-lite"/>
    </source>
</evidence>
<protein>
    <recommendedName>
        <fullName evidence="3">DUF6533 domain-containing protein</fullName>
    </recommendedName>
</protein>
<keyword evidence="5" id="KW-1185">Reference proteome</keyword>
<feature type="transmembrane region" description="Helical" evidence="2">
    <location>
        <begin position="174"/>
        <end position="200"/>
    </location>
</feature>
<feature type="region of interest" description="Disordered" evidence="1">
    <location>
        <begin position="325"/>
        <end position="344"/>
    </location>
</feature>
<keyword evidence="2" id="KW-0472">Membrane</keyword>
<proteinExistence type="predicted"/>
<dbReference type="OrthoDB" id="2958007at2759"/>
<organism evidence="4 5">
    <name type="scientific">Ephemerocybe angulata</name>
    <dbReference type="NCBI Taxonomy" id="980116"/>
    <lineage>
        <taxon>Eukaryota</taxon>
        <taxon>Fungi</taxon>
        <taxon>Dikarya</taxon>
        <taxon>Basidiomycota</taxon>
        <taxon>Agaricomycotina</taxon>
        <taxon>Agaricomycetes</taxon>
        <taxon>Agaricomycetidae</taxon>
        <taxon>Agaricales</taxon>
        <taxon>Agaricineae</taxon>
        <taxon>Psathyrellaceae</taxon>
        <taxon>Ephemerocybe</taxon>
    </lineage>
</organism>
<dbReference type="Proteomes" id="UP000541558">
    <property type="component" value="Unassembled WGS sequence"/>
</dbReference>
<gene>
    <name evidence="4" type="ORF">D9611_013544</name>
</gene>
<name>A0A8H5FFC9_9AGAR</name>
<dbReference type="AlphaFoldDB" id="A0A8H5FFC9"/>
<evidence type="ECO:0000313" key="4">
    <source>
        <dbReference type="EMBL" id="KAF5334408.1"/>
    </source>
</evidence>
<accession>A0A8H5FFC9</accession>